<feature type="transmembrane region" description="Helical" evidence="6">
    <location>
        <begin position="244"/>
        <end position="263"/>
    </location>
</feature>
<dbReference type="EMBL" id="CABFOC020000002">
    <property type="protein sequence ID" value="CAH0037989.1"/>
    <property type="molecule type" value="Genomic_DNA"/>
</dbReference>
<dbReference type="AlphaFoldDB" id="A0A9N9W2F4"/>
<evidence type="ECO:0000313" key="7">
    <source>
        <dbReference type="EMBL" id="CAH0037989.1"/>
    </source>
</evidence>
<feature type="transmembrane region" description="Helical" evidence="6">
    <location>
        <begin position="96"/>
        <end position="118"/>
    </location>
</feature>
<accession>A0A9N9W2F4</accession>
<feature type="transmembrane region" description="Helical" evidence="6">
    <location>
        <begin position="311"/>
        <end position="337"/>
    </location>
</feature>
<dbReference type="SUPFAM" id="SSF103473">
    <property type="entry name" value="MFS general substrate transporter"/>
    <property type="match status" value="1"/>
</dbReference>
<feature type="transmembrane region" description="Helical" evidence="6">
    <location>
        <begin position="125"/>
        <end position="143"/>
    </location>
</feature>
<comment type="subcellular location">
    <subcellularLocation>
        <location evidence="1">Membrane</location>
        <topology evidence="1">Multi-pass membrane protein</topology>
    </subcellularLocation>
</comment>
<dbReference type="GO" id="GO:0022857">
    <property type="term" value="F:transmembrane transporter activity"/>
    <property type="evidence" value="ECO:0007669"/>
    <property type="project" value="InterPro"/>
</dbReference>
<organism evidence="7 8">
    <name type="scientific">Clonostachys solani</name>
    <dbReference type="NCBI Taxonomy" id="160281"/>
    <lineage>
        <taxon>Eukaryota</taxon>
        <taxon>Fungi</taxon>
        <taxon>Dikarya</taxon>
        <taxon>Ascomycota</taxon>
        <taxon>Pezizomycotina</taxon>
        <taxon>Sordariomycetes</taxon>
        <taxon>Hypocreomycetidae</taxon>
        <taxon>Hypocreales</taxon>
        <taxon>Bionectriaceae</taxon>
        <taxon>Clonostachys</taxon>
    </lineage>
</organism>
<evidence type="ECO:0000256" key="4">
    <source>
        <dbReference type="ARBA" id="ARBA00022989"/>
    </source>
</evidence>
<keyword evidence="3 6" id="KW-0812">Transmembrane</keyword>
<dbReference type="InterPro" id="IPR036259">
    <property type="entry name" value="MFS_trans_sf"/>
</dbReference>
<feature type="transmembrane region" description="Helical" evidence="6">
    <location>
        <begin position="155"/>
        <end position="175"/>
    </location>
</feature>
<evidence type="ECO:0000256" key="3">
    <source>
        <dbReference type="ARBA" id="ARBA00022692"/>
    </source>
</evidence>
<feature type="transmembrane region" description="Helical" evidence="6">
    <location>
        <begin position="58"/>
        <end position="76"/>
    </location>
</feature>
<sequence>MTHAPESPKMAESKADAAVVSELAPPSSLKDASLEENGGDIISSAAYRNIIRRIDRRLIITTGFMYCVSLIDRTNIGSANIAGMSVDLGLDVGYRYSLIALVFFISFILFEPPATVACRKFGAKLFLPGITLAWGILLIGFGFPNNWQALAGLRFILGILEGGFLPCCIYLISTWYTRYDLQKRITVFYAIGFFSSGLGGILAYGLMQMEGVGGLRGWRWIFIIEGLVSLESPFVDSKLERTNTHSQLTVVISIISFFTILDFPDRAYLKSSLLTKEECDLVMAAIDVDRSDAADEPWDFKKWISSGKDPLVYGYALIFFGLTAITYAVAYFLPIILRNQMGFSLAASQCLIAPPYFAAACWMYLTAWISDKYRIRGPIMIFNTLVGTVGLCLMGFVKNSGVAYFGVFLICCGFNTNIPACMTYQSNNIRGQWKRAFSSATLIGTGGIGGIAGSLMFRSQDAPAYRPGMYASIGCAMLTLVVICFNTWYFKRENAKADRGEKVLQGHPDFRYTV</sequence>
<gene>
    <name evidence="7" type="ORF">CSOL1703_00003141</name>
</gene>
<feature type="transmembrane region" description="Helical" evidence="6">
    <location>
        <begin position="403"/>
        <end position="424"/>
    </location>
</feature>
<name>A0A9N9W2F4_9HYPO</name>
<keyword evidence="4 6" id="KW-1133">Transmembrane helix</keyword>
<keyword evidence="2" id="KW-0813">Transport</keyword>
<comment type="caution">
    <text evidence="7">The sequence shown here is derived from an EMBL/GenBank/DDBJ whole genome shotgun (WGS) entry which is preliminary data.</text>
</comment>
<evidence type="ECO:0000313" key="8">
    <source>
        <dbReference type="Proteomes" id="UP000775872"/>
    </source>
</evidence>
<dbReference type="PANTHER" id="PTHR43791">
    <property type="entry name" value="PERMEASE-RELATED"/>
    <property type="match status" value="1"/>
</dbReference>
<evidence type="ECO:0000256" key="6">
    <source>
        <dbReference type="SAM" id="Phobius"/>
    </source>
</evidence>
<dbReference type="Gene3D" id="1.20.1250.20">
    <property type="entry name" value="MFS general substrate transporter like domains"/>
    <property type="match status" value="2"/>
</dbReference>
<feature type="transmembrane region" description="Helical" evidence="6">
    <location>
        <begin position="377"/>
        <end position="397"/>
    </location>
</feature>
<evidence type="ECO:0000256" key="5">
    <source>
        <dbReference type="ARBA" id="ARBA00023136"/>
    </source>
</evidence>
<dbReference type="Pfam" id="PF07690">
    <property type="entry name" value="MFS_1"/>
    <property type="match status" value="1"/>
</dbReference>
<evidence type="ECO:0000256" key="2">
    <source>
        <dbReference type="ARBA" id="ARBA00022448"/>
    </source>
</evidence>
<dbReference type="InterPro" id="IPR011701">
    <property type="entry name" value="MFS"/>
</dbReference>
<keyword evidence="5 6" id="KW-0472">Membrane</keyword>
<dbReference type="FunFam" id="1.20.1250.20:FF:000013">
    <property type="entry name" value="MFS general substrate transporter"/>
    <property type="match status" value="1"/>
</dbReference>
<protein>
    <recommendedName>
        <fullName evidence="9">Major facilitator superfamily (MFS) profile domain-containing protein</fullName>
    </recommendedName>
</protein>
<feature type="transmembrane region" description="Helical" evidence="6">
    <location>
        <begin position="343"/>
        <end position="365"/>
    </location>
</feature>
<evidence type="ECO:0000256" key="1">
    <source>
        <dbReference type="ARBA" id="ARBA00004141"/>
    </source>
</evidence>
<feature type="transmembrane region" description="Helical" evidence="6">
    <location>
        <begin position="436"/>
        <end position="457"/>
    </location>
</feature>
<evidence type="ECO:0008006" key="9">
    <source>
        <dbReference type="Google" id="ProtNLM"/>
    </source>
</evidence>
<reference evidence="8" key="1">
    <citation type="submission" date="2019-06" db="EMBL/GenBank/DDBJ databases">
        <authorList>
            <person name="Broberg M."/>
        </authorList>
    </citation>
    <scope>NUCLEOTIDE SEQUENCE [LARGE SCALE GENOMIC DNA]</scope>
</reference>
<keyword evidence="8" id="KW-1185">Reference proteome</keyword>
<dbReference type="Proteomes" id="UP000775872">
    <property type="component" value="Unassembled WGS sequence"/>
</dbReference>
<feature type="transmembrane region" description="Helical" evidence="6">
    <location>
        <begin position="187"/>
        <end position="207"/>
    </location>
</feature>
<dbReference type="GO" id="GO:0016020">
    <property type="term" value="C:membrane"/>
    <property type="evidence" value="ECO:0007669"/>
    <property type="project" value="UniProtKB-SubCell"/>
</dbReference>
<feature type="transmembrane region" description="Helical" evidence="6">
    <location>
        <begin position="469"/>
        <end position="490"/>
    </location>
</feature>
<dbReference type="OrthoDB" id="3639251at2759"/>
<reference evidence="7 8" key="2">
    <citation type="submission" date="2021-10" db="EMBL/GenBank/DDBJ databases">
        <authorList>
            <person name="Piombo E."/>
        </authorList>
    </citation>
    <scope>NUCLEOTIDE SEQUENCE [LARGE SCALE GENOMIC DNA]</scope>
</reference>
<dbReference type="PANTHER" id="PTHR43791:SF47">
    <property type="entry name" value="MAJOR FACILITATOR SUPERFAMILY (MFS) PROFILE DOMAIN-CONTAINING PROTEIN-RELATED"/>
    <property type="match status" value="1"/>
</dbReference>
<proteinExistence type="predicted"/>